<gene>
    <name evidence="1" type="ORF">GJ689_06865</name>
</gene>
<dbReference type="AlphaFoldDB" id="A0A327KEC5"/>
<evidence type="ECO:0000313" key="1">
    <source>
        <dbReference type="EMBL" id="MTW15927.1"/>
    </source>
</evidence>
<comment type="caution">
    <text evidence="1">The sequence shown here is derived from an EMBL/GenBank/DDBJ whole genome shotgun (WGS) entry which is preliminary data.</text>
</comment>
<name>A0A327KEC5_9BRAD</name>
<dbReference type="RefSeq" id="WP_111383317.1">
    <property type="nucleotide sequence ID" value="NZ_NPEW01000003.1"/>
</dbReference>
<dbReference type="GO" id="GO:0019867">
    <property type="term" value="C:outer membrane"/>
    <property type="evidence" value="ECO:0007669"/>
    <property type="project" value="InterPro"/>
</dbReference>
<dbReference type="Gene3D" id="3.30.160.150">
    <property type="entry name" value="Lipoprotein like domain"/>
    <property type="match status" value="1"/>
</dbReference>
<organism evidence="1 2">
    <name type="scientific">Rhodoplanes serenus</name>
    <dbReference type="NCBI Taxonomy" id="200615"/>
    <lineage>
        <taxon>Bacteria</taxon>
        <taxon>Pseudomonadati</taxon>
        <taxon>Pseudomonadota</taxon>
        <taxon>Alphaproteobacteria</taxon>
        <taxon>Hyphomicrobiales</taxon>
        <taxon>Nitrobacteraceae</taxon>
        <taxon>Rhodoplanes</taxon>
    </lineage>
</organism>
<evidence type="ECO:0000313" key="2">
    <source>
        <dbReference type="Proteomes" id="UP000438991"/>
    </source>
</evidence>
<dbReference type="Proteomes" id="UP000438991">
    <property type="component" value="Unassembled WGS sequence"/>
</dbReference>
<sequence>MQADGVGAVRTGELPARRAVLARGLRGLAVLALAAPLAGCFQPLYGSRTLDGGPSVNLALSQVDIAQIPAPNGTPEARIAVELRNQLLFGLAGGNPAPPTHRLDIRITTTRVSIIVDTQTARPDVENFGITATYNLVDLKTGKPVVTDQAFSRVSYDIPGQQQRFARQRALRDAENRAAGVIAETVRSRLASYFVAGT</sequence>
<proteinExistence type="predicted"/>
<reference evidence="1 2" key="1">
    <citation type="submission" date="2019-11" db="EMBL/GenBank/DDBJ databases">
        <title>Whole-genome sequence of Rhodoplanes serenus DSM 18633, type strain.</title>
        <authorList>
            <person name="Kyndt J.A."/>
            <person name="Meyer T.E."/>
        </authorList>
    </citation>
    <scope>NUCLEOTIDE SEQUENCE [LARGE SCALE GENOMIC DNA]</scope>
    <source>
        <strain evidence="1 2">DSM 18633</strain>
    </source>
</reference>
<protein>
    <recommendedName>
        <fullName evidence="3">LPS-assembly lipoprotein LptE</fullName>
    </recommendedName>
</protein>
<dbReference type="GO" id="GO:0043165">
    <property type="term" value="P:Gram-negative-bacterium-type cell outer membrane assembly"/>
    <property type="evidence" value="ECO:0007669"/>
    <property type="project" value="InterPro"/>
</dbReference>
<dbReference type="EMBL" id="WNKV01000004">
    <property type="protein sequence ID" value="MTW15927.1"/>
    <property type="molecule type" value="Genomic_DNA"/>
</dbReference>
<accession>A0A327KEC5</accession>
<evidence type="ECO:0008006" key="3">
    <source>
        <dbReference type="Google" id="ProtNLM"/>
    </source>
</evidence>